<dbReference type="Gene3D" id="3.30.930.10">
    <property type="entry name" value="Bira Bifunctional Protein, Domain 2"/>
    <property type="match status" value="1"/>
</dbReference>
<dbReference type="EC" id="6.3.4.15" evidence="3"/>
<evidence type="ECO:0000256" key="2">
    <source>
        <dbReference type="ARBA" id="ARBA00023267"/>
    </source>
</evidence>
<dbReference type="GO" id="GO:0004077">
    <property type="term" value="F:biotin--[biotin carboxyl-carrier protein] ligase activity"/>
    <property type="evidence" value="ECO:0007669"/>
    <property type="project" value="UniProtKB-EC"/>
</dbReference>
<dbReference type="PANTHER" id="PTHR12835:SF5">
    <property type="entry name" value="BIOTIN--PROTEIN LIGASE"/>
    <property type="match status" value="1"/>
</dbReference>
<name>A0A255E8J0_9ACTN</name>
<protein>
    <recommendedName>
        <fullName evidence="3">biotin--[biotin carboxyl-carrier protein] ligase</fullName>
        <ecNumber evidence="3">6.3.4.15</ecNumber>
    </recommendedName>
</protein>
<dbReference type="Pfam" id="PF02237">
    <property type="entry name" value="BPL_C"/>
    <property type="match status" value="1"/>
</dbReference>
<dbReference type="AlphaFoldDB" id="A0A255E8J0"/>
<proteinExistence type="predicted"/>
<keyword evidence="2" id="KW-0092">Biotin</keyword>
<keyword evidence="1 5" id="KW-0436">Ligase</keyword>
<dbReference type="Pfam" id="PF03099">
    <property type="entry name" value="BPL_LplA_LipB"/>
    <property type="match status" value="1"/>
</dbReference>
<evidence type="ECO:0000256" key="1">
    <source>
        <dbReference type="ARBA" id="ARBA00022598"/>
    </source>
</evidence>
<dbReference type="InterPro" id="IPR003142">
    <property type="entry name" value="BPL_C"/>
</dbReference>
<dbReference type="RefSeq" id="WP_094450552.1">
    <property type="nucleotide sequence ID" value="NZ_NMVI01000015.1"/>
</dbReference>
<evidence type="ECO:0000313" key="5">
    <source>
        <dbReference type="EMBL" id="OYN87887.1"/>
    </source>
</evidence>
<feature type="domain" description="BPL/LPL catalytic" evidence="4">
    <location>
        <begin position="11"/>
        <end position="199"/>
    </location>
</feature>
<dbReference type="InterPro" id="IPR004408">
    <property type="entry name" value="Biotin_CoA_COase_ligase"/>
</dbReference>
<dbReference type="SUPFAM" id="SSF55681">
    <property type="entry name" value="Class II aaRS and biotin synthetases"/>
    <property type="match status" value="1"/>
</dbReference>
<dbReference type="CDD" id="cd16442">
    <property type="entry name" value="BPL"/>
    <property type="match status" value="1"/>
</dbReference>
<dbReference type="PANTHER" id="PTHR12835">
    <property type="entry name" value="BIOTIN PROTEIN LIGASE"/>
    <property type="match status" value="1"/>
</dbReference>
<dbReference type="NCBIfam" id="TIGR00121">
    <property type="entry name" value="birA_ligase"/>
    <property type="match status" value="1"/>
</dbReference>
<dbReference type="PROSITE" id="PS51733">
    <property type="entry name" value="BPL_LPL_CATALYTIC"/>
    <property type="match status" value="1"/>
</dbReference>
<dbReference type="InterPro" id="IPR045864">
    <property type="entry name" value="aa-tRNA-synth_II/BPL/LPL"/>
</dbReference>
<sequence length="277" mass="27843">MNVSTDQSAGGLADLEVPGWQIEHLPSVGSTNTEAMARVAAGAGPGLVLVTDDQTAGRARFTRSWRTPPGSAVAMSAVVAPPGIAADQWGWLPLLTGVAVDTALAELGVPTALKWPNDVLAAEQAPAPGKLCGILVSRAAGPGGADLAVIGIGINTAMTRDQLPVPTATSLALNGITATAADVAARVLAALATELTDWAAGAEPAQRYRARSATIGSRVRVTLDAEDSSTPAGVVGTAVDVDQTGSLVVETEAGRQSFAAGDVTHLRMAGTDSPDSP</sequence>
<reference evidence="5 6" key="1">
    <citation type="submission" date="2017-07" db="EMBL/GenBank/DDBJ databases">
        <title>Draft whole genome sequences of clinical Proprionibacteriaceae strains.</title>
        <authorList>
            <person name="Bernier A.-M."/>
            <person name="Bernard K."/>
            <person name="Domingo M.-C."/>
        </authorList>
    </citation>
    <scope>NUCLEOTIDE SEQUENCE [LARGE SCALE GENOMIC DNA]</scope>
    <source>
        <strain evidence="5 6">NML 160184</strain>
    </source>
</reference>
<evidence type="ECO:0000313" key="6">
    <source>
        <dbReference type="Proteomes" id="UP000216533"/>
    </source>
</evidence>
<evidence type="ECO:0000256" key="3">
    <source>
        <dbReference type="ARBA" id="ARBA00024227"/>
    </source>
</evidence>
<organism evidence="5 6">
    <name type="scientific">Parenemella sanctibonifatiensis</name>
    <dbReference type="NCBI Taxonomy" id="2016505"/>
    <lineage>
        <taxon>Bacteria</taxon>
        <taxon>Bacillati</taxon>
        <taxon>Actinomycetota</taxon>
        <taxon>Actinomycetes</taxon>
        <taxon>Propionibacteriales</taxon>
        <taxon>Propionibacteriaceae</taxon>
        <taxon>Parenemella</taxon>
    </lineage>
</organism>
<dbReference type="Proteomes" id="UP000216533">
    <property type="component" value="Unassembled WGS sequence"/>
</dbReference>
<dbReference type="InterPro" id="IPR004143">
    <property type="entry name" value="BPL_LPL_catalytic"/>
</dbReference>
<dbReference type="EMBL" id="NMVI01000015">
    <property type="protein sequence ID" value="OYN87887.1"/>
    <property type="molecule type" value="Genomic_DNA"/>
</dbReference>
<comment type="caution">
    <text evidence="5">The sequence shown here is derived from an EMBL/GenBank/DDBJ whole genome shotgun (WGS) entry which is preliminary data.</text>
</comment>
<gene>
    <name evidence="5" type="ORF">CGZ92_06410</name>
</gene>
<accession>A0A255E8J0</accession>
<dbReference type="GO" id="GO:0005737">
    <property type="term" value="C:cytoplasm"/>
    <property type="evidence" value="ECO:0007669"/>
    <property type="project" value="TreeGrafter"/>
</dbReference>
<evidence type="ECO:0000259" key="4">
    <source>
        <dbReference type="PROSITE" id="PS51733"/>
    </source>
</evidence>
<dbReference type="Gene3D" id="2.30.30.100">
    <property type="match status" value="1"/>
</dbReference>